<accession>A0A1X7PW01</accession>
<proteinExistence type="predicted"/>
<dbReference type="SUPFAM" id="SSF53474">
    <property type="entry name" value="alpha/beta-Hydrolases"/>
    <property type="match status" value="1"/>
</dbReference>
<dbReference type="InterPro" id="IPR029058">
    <property type="entry name" value="AB_hydrolase_fold"/>
</dbReference>
<dbReference type="AlphaFoldDB" id="A0A1X7PW01"/>
<dbReference type="PANTHER" id="PTHR43798:SF31">
    <property type="entry name" value="AB HYDROLASE SUPERFAMILY PROTEIN YCLE"/>
    <property type="match status" value="1"/>
</dbReference>
<gene>
    <name evidence="3" type="ORF">SAMN02982922_5523</name>
</gene>
<dbReference type="GO" id="GO:0016020">
    <property type="term" value="C:membrane"/>
    <property type="evidence" value="ECO:0007669"/>
    <property type="project" value="TreeGrafter"/>
</dbReference>
<evidence type="ECO:0000259" key="2">
    <source>
        <dbReference type="Pfam" id="PF12697"/>
    </source>
</evidence>
<name>A0A1X7PW01_9HYPH</name>
<dbReference type="Pfam" id="PF12697">
    <property type="entry name" value="Abhydrolase_6"/>
    <property type="match status" value="1"/>
</dbReference>
<dbReference type="PRINTS" id="PR00111">
    <property type="entry name" value="ABHYDROLASE"/>
</dbReference>
<dbReference type="RefSeq" id="WP_244561858.1">
    <property type="nucleotide sequence ID" value="NZ_FXBL01000004.1"/>
</dbReference>
<feature type="domain" description="AB hydrolase-1" evidence="2">
    <location>
        <begin position="27"/>
        <end position="258"/>
    </location>
</feature>
<evidence type="ECO:0000313" key="4">
    <source>
        <dbReference type="Proteomes" id="UP000193083"/>
    </source>
</evidence>
<keyword evidence="4" id="KW-1185">Reference proteome</keyword>
<evidence type="ECO:0000313" key="3">
    <source>
        <dbReference type="EMBL" id="SMH56442.1"/>
    </source>
</evidence>
<dbReference type="PANTHER" id="PTHR43798">
    <property type="entry name" value="MONOACYLGLYCEROL LIPASE"/>
    <property type="match status" value="1"/>
</dbReference>
<dbReference type="InterPro" id="IPR000073">
    <property type="entry name" value="AB_hydrolase_1"/>
</dbReference>
<sequence length="275" mass="29925">MATKKSKIETSHGTLAVRETDSSGMPLLMIHGNSSSSEVFRNQFEGQIGRDYHLIAIDLPGHGESADAIDPDRTYNMPGYADAFTEAMLKLGYDRAAIFGWSLGGHIGLEMIGLYKGMLGLMITGTPPVSAADLGNGFLPSPHMGLAGKEHFTAEDVDAYAHSTCGEPYDQLLHDAVKRTDGRARAMMLGKFAQGVGRDQAQIVLGDTPPIAVVNGADEPFVNVAFVDTIPFSNLWEGKKFVIEKSGHAPFWDSPDRFDPILDRFLKSLEPAWRK</sequence>
<keyword evidence="1" id="KW-0378">Hydrolase</keyword>
<dbReference type="EMBL" id="FXBL01000004">
    <property type="protein sequence ID" value="SMH56442.1"/>
    <property type="molecule type" value="Genomic_DNA"/>
</dbReference>
<reference evidence="4" key="1">
    <citation type="submission" date="2017-04" db="EMBL/GenBank/DDBJ databases">
        <authorList>
            <person name="Varghese N."/>
            <person name="Submissions S."/>
        </authorList>
    </citation>
    <scope>NUCLEOTIDE SEQUENCE [LARGE SCALE GENOMIC DNA]</scope>
    <source>
        <strain evidence="4">B5P</strain>
    </source>
</reference>
<dbReference type="Gene3D" id="3.40.50.1820">
    <property type="entry name" value="alpha/beta hydrolase"/>
    <property type="match status" value="1"/>
</dbReference>
<dbReference type="InterPro" id="IPR050266">
    <property type="entry name" value="AB_hydrolase_sf"/>
</dbReference>
<evidence type="ECO:0000256" key="1">
    <source>
        <dbReference type="ARBA" id="ARBA00022801"/>
    </source>
</evidence>
<protein>
    <submittedName>
        <fullName evidence="3">Pimeloyl-ACP methyl ester carboxylesterase</fullName>
    </submittedName>
</protein>
<dbReference type="Proteomes" id="UP000193083">
    <property type="component" value="Unassembled WGS sequence"/>
</dbReference>
<organism evidence="3 4">
    <name type="scientific">Mesorhizobium australicum</name>
    <dbReference type="NCBI Taxonomy" id="536018"/>
    <lineage>
        <taxon>Bacteria</taxon>
        <taxon>Pseudomonadati</taxon>
        <taxon>Pseudomonadota</taxon>
        <taxon>Alphaproteobacteria</taxon>
        <taxon>Hyphomicrobiales</taxon>
        <taxon>Phyllobacteriaceae</taxon>
        <taxon>Mesorhizobium</taxon>
    </lineage>
</organism>
<dbReference type="GO" id="GO:0016787">
    <property type="term" value="F:hydrolase activity"/>
    <property type="evidence" value="ECO:0007669"/>
    <property type="project" value="UniProtKB-KW"/>
</dbReference>